<keyword evidence="7" id="KW-1185">Reference proteome</keyword>
<comment type="subcellular location">
    <subcellularLocation>
        <location evidence="1">Target cell</location>
        <location evidence="1">Target cell cytoplasm</location>
    </subcellularLocation>
</comment>
<dbReference type="InterPro" id="IPR006914">
    <property type="entry name" value="VENN_dom"/>
</dbReference>
<evidence type="ECO:0000313" key="6">
    <source>
        <dbReference type="EMBL" id="RPD82979.1"/>
    </source>
</evidence>
<evidence type="ECO:0000259" key="5">
    <source>
        <dbReference type="Pfam" id="PF04829"/>
    </source>
</evidence>
<dbReference type="AlphaFoldDB" id="A0A3N4MUW8"/>
<reference evidence="6 7" key="1">
    <citation type="submission" date="2018-11" db="EMBL/GenBank/DDBJ databases">
        <title>Neisseria weixii sp. nov. isolated from the rectal contents of plateau pika (Ochotona cruzoniae).</title>
        <authorList>
            <person name="Zhang G."/>
        </authorList>
    </citation>
    <scope>NUCLEOTIDE SEQUENCE [LARGE SCALE GENOMIC DNA]</scope>
    <source>
        <strain evidence="6 7">10009</strain>
    </source>
</reference>
<evidence type="ECO:0000256" key="2">
    <source>
        <dbReference type="ARBA" id="ARBA00022656"/>
    </source>
</evidence>
<proteinExistence type="predicted"/>
<feature type="non-terminal residue" evidence="6">
    <location>
        <position position="1"/>
    </location>
</feature>
<feature type="non-terminal residue" evidence="6">
    <location>
        <position position="330"/>
    </location>
</feature>
<evidence type="ECO:0000313" key="7">
    <source>
        <dbReference type="Proteomes" id="UP000272412"/>
    </source>
</evidence>
<evidence type="ECO:0000256" key="3">
    <source>
        <dbReference type="ARBA" id="ARBA00022913"/>
    </source>
</evidence>
<evidence type="ECO:0000256" key="4">
    <source>
        <dbReference type="ARBA" id="ARBA00023026"/>
    </source>
</evidence>
<keyword evidence="4" id="KW-0843">Virulence</keyword>
<dbReference type="Pfam" id="PF04829">
    <property type="entry name" value="PT-VENN"/>
    <property type="match status" value="1"/>
</dbReference>
<dbReference type="GO" id="GO:0090729">
    <property type="term" value="F:toxin activity"/>
    <property type="evidence" value="ECO:0007669"/>
    <property type="project" value="UniProtKB-KW"/>
</dbReference>
<dbReference type="RefSeq" id="WP_233572909.1">
    <property type="nucleotide sequence ID" value="NZ_RPFL01000112.1"/>
</dbReference>
<organism evidence="6 7">
    <name type="scientific">Neisseria weixii</name>
    <dbReference type="NCBI Taxonomy" id="1853276"/>
    <lineage>
        <taxon>Bacteria</taxon>
        <taxon>Pseudomonadati</taxon>
        <taxon>Pseudomonadota</taxon>
        <taxon>Betaproteobacteria</taxon>
        <taxon>Neisseriales</taxon>
        <taxon>Neisseriaceae</taxon>
        <taxon>Neisseria</taxon>
    </lineage>
</organism>
<name>A0A3N4MUW8_9NEIS</name>
<gene>
    <name evidence="6" type="ORF">EGK74_13940</name>
</gene>
<keyword evidence="2" id="KW-0800">Toxin</keyword>
<protein>
    <recommendedName>
        <fullName evidence="5">VENN motif-containing domain-containing protein</fullName>
    </recommendedName>
</protein>
<accession>A0A3N4MUW8</accession>
<evidence type="ECO:0000256" key="1">
    <source>
        <dbReference type="ARBA" id="ARBA00004219"/>
    </source>
</evidence>
<dbReference type="EMBL" id="RPFL01000112">
    <property type="protein sequence ID" value="RPD82979.1"/>
    <property type="molecule type" value="Genomic_DNA"/>
</dbReference>
<dbReference type="Proteomes" id="UP000272412">
    <property type="component" value="Unassembled WGS sequence"/>
</dbReference>
<comment type="caution">
    <text evidence="6">The sequence shown here is derived from an EMBL/GenBank/DDBJ whole genome shotgun (WGS) entry which is preliminary data.</text>
</comment>
<keyword evidence="3" id="KW-1266">Target cell cytoplasm</keyword>
<sequence length="330" mass="34551">AHGVIAAATSAAGDHNALTAAISAGGAEAAAPYVSQWLYGEKDGSKLMAEQKQTVSSVLSLGGAAVGAATGSSTADVVAGGQAVRTAVENNYLLPKDWSKYHQEIAQCQGKSARCYTEAAKALEEISKRRNRELAQACSVYGSIEACTAKQNEAKQSVAYTKQQLAAIPSGLGKPSAPILQYLDKVGADHPISDGLIAVNRLKQMEALAASPEFIKAYQSDAKVRKDFKNQVESLASIVQQSGRAKEGFMFDKEVPLTNISKLGGIRTGEVGLIPVYPEFELMGLGIGKATKTVAVKLLGNKSLKVGGREFSQTLGQRVMSTVDGEMAGG</sequence>
<feature type="domain" description="VENN motif-containing" evidence="5">
    <location>
        <begin position="45"/>
        <end position="93"/>
    </location>
</feature>